<dbReference type="Pfam" id="PF13639">
    <property type="entry name" value="zf-RING_2"/>
    <property type="match status" value="1"/>
</dbReference>
<dbReference type="SUPFAM" id="SSF57850">
    <property type="entry name" value="RING/U-box"/>
    <property type="match status" value="1"/>
</dbReference>
<accession>A0A7S4PXZ9</accession>
<dbReference type="Gene3D" id="3.30.40.10">
    <property type="entry name" value="Zinc/RING finger domain, C3HC4 (zinc finger)"/>
    <property type="match status" value="1"/>
</dbReference>
<protein>
    <recommendedName>
        <fullName evidence="3">RING-type domain-containing protein</fullName>
    </recommendedName>
</protein>
<organism evidence="4">
    <name type="scientific">Alexandrium monilatum</name>
    <dbReference type="NCBI Taxonomy" id="311494"/>
    <lineage>
        <taxon>Eukaryota</taxon>
        <taxon>Sar</taxon>
        <taxon>Alveolata</taxon>
        <taxon>Dinophyceae</taxon>
        <taxon>Gonyaulacales</taxon>
        <taxon>Pyrocystaceae</taxon>
        <taxon>Alexandrium</taxon>
    </lineage>
</organism>
<feature type="compositionally biased region" description="Low complexity" evidence="2">
    <location>
        <begin position="171"/>
        <end position="191"/>
    </location>
</feature>
<dbReference type="AlphaFoldDB" id="A0A7S4PXZ9"/>
<feature type="compositionally biased region" description="Basic residues" evidence="2">
    <location>
        <begin position="192"/>
        <end position="202"/>
    </location>
</feature>
<dbReference type="InterPro" id="IPR013083">
    <property type="entry name" value="Znf_RING/FYVE/PHD"/>
</dbReference>
<evidence type="ECO:0000313" key="4">
    <source>
        <dbReference type="EMBL" id="CAE4565530.1"/>
    </source>
</evidence>
<feature type="region of interest" description="Disordered" evidence="2">
    <location>
        <begin position="171"/>
        <end position="202"/>
    </location>
</feature>
<keyword evidence="1" id="KW-0863">Zinc-finger</keyword>
<evidence type="ECO:0000256" key="1">
    <source>
        <dbReference type="PROSITE-ProRule" id="PRU00175"/>
    </source>
</evidence>
<dbReference type="SMART" id="SM00184">
    <property type="entry name" value="RING"/>
    <property type="match status" value="1"/>
</dbReference>
<dbReference type="PROSITE" id="PS50089">
    <property type="entry name" value="ZF_RING_2"/>
    <property type="match status" value="1"/>
</dbReference>
<keyword evidence="1" id="KW-0479">Metal-binding</keyword>
<dbReference type="EMBL" id="HBNR01007839">
    <property type="protein sequence ID" value="CAE4565530.1"/>
    <property type="molecule type" value="Transcribed_RNA"/>
</dbReference>
<reference evidence="4" key="1">
    <citation type="submission" date="2021-01" db="EMBL/GenBank/DDBJ databases">
        <authorList>
            <person name="Corre E."/>
            <person name="Pelletier E."/>
            <person name="Niang G."/>
            <person name="Scheremetjew M."/>
            <person name="Finn R."/>
            <person name="Kale V."/>
            <person name="Holt S."/>
            <person name="Cochrane G."/>
            <person name="Meng A."/>
            <person name="Brown T."/>
            <person name="Cohen L."/>
        </authorList>
    </citation>
    <scope>NUCLEOTIDE SEQUENCE</scope>
    <source>
        <strain evidence="4">CCMP3105</strain>
    </source>
</reference>
<evidence type="ECO:0000259" key="3">
    <source>
        <dbReference type="PROSITE" id="PS50089"/>
    </source>
</evidence>
<dbReference type="GO" id="GO:0008270">
    <property type="term" value="F:zinc ion binding"/>
    <property type="evidence" value="ECO:0007669"/>
    <property type="project" value="UniProtKB-KW"/>
</dbReference>
<sequence>MPKNSSTLRECQEVSSHRSRGSLGGLLKQVQLFATSKAELAQRKSLRSKVELAAKQKVEQLCGREHETQEPEDLIAAKRAVSSGVPLRPQRPSGECAICGEKIEAKHLKRLPCEHSFHFVCIDEFHRQKMRKEKDMSLPCYTCKAPSHRSINVLADERRARREAEAEAAARAAAQEEAARAEAAAAAGAAGRRTHSVTRRRGGALAALARAAQGGAAGSEEGGA</sequence>
<keyword evidence="1" id="KW-0862">Zinc</keyword>
<gene>
    <name evidence="4" type="ORF">AMON00008_LOCUS5149</name>
</gene>
<feature type="domain" description="RING-type" evidence="3">
    <location>
        <begin position="96"/>
        <end position="144"/>
    </location>
</feature>
<proteinExistence type="predicted"/>
<feature type="region of interest" description="Disordered" evidence="2">
    <location>
        <begin position="1"/>
        <end position="21"/>
    </location>
</feature>
<dbReference type="InterPro" id="IPR001841">
    <property type="entry name" value="Znf_RING"/>
</dbReference>
<evidence type="ECO:0000256" key="2">
    <source>
        <dbReference type="SAM" id="MobiDB-lite"/>
    </source>
</evidence>
<name>A0A7S4PXZ9_9DINO</name>